<dbReference type="AlphaFoldDB" id="A0A9W7SJ88"/>
<dbReference type="EMBL" id="RIBY02002423">
    <property type="protein sequence ID" value="KAH9815336.1"/>
    <property type="molecule type" value="Genomic_DNA"/>
</dbReference>
<accession>A0A9W7SJ88</accession>
<dbReference type="OrthoDB" id="66964at2759"/>
<reference evidence="2 3" key="1">
    <citation type="journal article" date="2018" name="IMA Fungus">
        <title>IMA Genome-F 10: Nine draft genome sequences of Claviceps purpurea s.lat., including C. arundinis, C. humidiphila, and C. cf. spartinae, pseudomolecules for the pitch canker pathogen Fusarium circinatum, draft genome of Davidsoniella eucalypti, Grosmannia galeiformis, Quambalaria eucalypti, and Teratosphaeria destructans.</title>
        <authorList>
            <person name="Wingfield B.D."/>
            <person name="Liu M."/>
            <person name="Nguyen H.D."/>
            <person name="Lane F.A."/>
            <person name="Morgan S.W."/>
            <person name="De Vos L."/>
            <person name="Wilken P.M."/>
            <person name="Duong T.A."/>
            <person name="Aylward J."/>
            <person name="Coetzee M.P."/>
            <person name="Dadej K."/>
            <person name="De Beer Z.W."/>
            <person name="Findlay W."/>
            <person name="Havenga M."/>
            <person name="Kolarik M."/>
            <person name="Menzies J.G."/>
            <person name="Naidoo K."/>
            <person name="Pochopski O."/>
            <person name="Shoukouhi P."/>
            <person name="Santana Q.C."/>
            <person name="Seifert K.A."/>
            <person name="Soal N."/>
            <person name="Steenkamp E.T."/>
            <person name="Tatham C.T."/>
            <person name="van der Nest M.A."/>
            <person name="Wingfield M.J."/>
        </authorList>
    </citation>
    <scope>NUCLEOTIDE SEQUENCE [LARGE SCALE GENOMIC DNA]</scope>
    <source>
        <strain evidence="2">CMW44962</strain>
    </source>
</reference>
<gene>
    <name evidence="2" type="ORF">Tdes44962_MAKER05664</name>
</gene>
<keyword evidence="3" id="KW-1185">Reference proteome</keyword>
<evidence type="ECO:0000256" key="1">
    <source>
        <dbReference type="SAM" id="MobiDB-lite"/>
    </source>
</evidence>
<name>A0A9W7SJ88_9PEZI</name>
<feature type="region of interest" description="Disordered" evidence="1">
    <location>
        <begin position="92"/>
        <end position="111"/>
    </location>
</feature>
<dbReference type="Proteomes" id="UP001138500">
    <property type="component" value="Unassembled WGS sequence"/>
</dbReference>
<protein>
    <submittedName>
        <fullName evidence="2">Uncharacterized protein</fullName>
    </submittedName>
</protein>
<reference evidence="2 3" key="2">
    <citation type="journal article" date="2021" name="Curr. Genet.">
        <title>Genetic response to nitrogen starvation in the aggressive Eucalyptus foliar pathogen Teratosphaeria destructans.</title>
        <authorList>
            <person name="Havenga M."/>
            <person name="Wingfield B.D."/>
            <person name="Wingfield M.J."/>
            <person name="Dreyer L.L."/>
            <person name="Roets F."/>
            <person name="Aylward J."/>
        </authorList>
    </citation>
    <scope>NUCLEOTIDE SEQUENCE [LARGE SCALE GENOMIC DNA]</scope>
    <source>
        <strain evidence="2">CMW44962</strain>
    </source>
</reference>
<proteinExistence type="predicted"/>
<sequence>MLPPVEPTLLSANPRFSTLYHDLCTHDLHPDGTSKVSPDTKPRSSIEEDLRALRLATARREILQARLRGLAYGGEGQGLSGELQDLAALAAAALGTTTSPRKKTTASSDLRRRIRDAEEKLEAYGRVRGVEALGREYAEIIEEKERVGREIERLEGR</sequence>
<comment type="caution">
    <text evidence="2">The sequence shown here is derived from an EMBL/GenBank/DDBJ whole genome shotgun (WGS) entry which is preliminary data.</text>
</comment>
<evidence type="ECO:0000313" key="2">
    <source>
        <dbReference type="EMBL" id="KAH9815336.1"/>
    </source>
</evidence>
<evidence type="ECO:0000313" key="3">
    <source>
        <dbReference type="Proteomes" id="UP001138500"/>
    </source>
</evidence>
<organism evidence="2 3">
    <name type="scientific">Teratosphaeria destructans</name>
    <dbReference type="NCBI Taxonomy" id="418781"/>
    <lineage>
        <taxon>Eukaryota</taxon>
        <taxon>Fungi</taxon>
        <taxon>Dikarya</taxon>
        <taxon>Ascomycota</taxon>
        <taxon>Pezizomycotina</taxon>
        <taxon>Dothideomycetes</taxon>
        <taxon>Dothideomycetidae</taxon>
        <taxon>Mycosphaerellales</taxon>
        <taxon>Teratosphaeriaceae</taxon>
        <taxon>Teratosphaeria</taxon>
    </lineage>
</organism>